<feature type="compositionally biased region" description="Polar residues" evidence="1">
    <location>
        <begin position="46"/>
        <end position="56"/>
    </location>
</feature>
<feature type="compositionally biased region" description="Basic residues" evidence="1">
    <location>
        <begin position="1"/>
        <end position="10"/>
    </location>
</feature>
<gene>
    <name evidence="2" type="ORF">RclHR1_04960010</name>
</gene>
<protein>
    <submittedName>
        <fullName evidence="2">Uncharacterized protein</fullName>
    </submittedName>
</protein>
<dbReference type="AlphaFoldDB" id="A0A2Z6RJZ3"/>
<evidence type="ECO:0000313" key="2">
    <source>
        <dbReference type="EMBL" id="GBC03046.1"/>
    </source>
</evidence>
<proteinExistence type="predicted"/>
<dbReference type="EMBL" id="BEXD01003866">
    <property type="protein sequence ID" value="GBC03046.1"/>
    <property type="molecule type" value="Genomic_DNA"/>
</dbReference>
<dbReference type="Proteomes" id="UP000247702">
    <property type="component" value="Unassembled WGS sequence"/>
</dbReference>
<comment type="caution">
    <text evidence="2">The sequence shown here is derived from an EMBL/GenBank/DDBJ whole genome shotgun (WGS) entry which is preliminary data.</text>
</comment>
<keyword evidence="3" id="KW-1185">Reference proteome</keyword>
<name>A0A2Z6RJZ3_9GLOM</name>
<feature type="compositionally biased region" description="Low complexity" evidence="1">
    <location>
        <begin position="13"/>
        <end position="36"/>
    </location>
</feature>
<reference evidence="2 3" key="1">
    <citation type="submission" date="2017-11" db="EMBL/GenBank/DDBJ databases">
        <title>The genome of Rhizophagus clarus HR1 reveals common genetic basis of auxotrophy among arbuscular mycorrhizal fungi.</title>
        <authorList>
            <person name="Kobayashi Y."/>
        </authorList>
    </citation>
    <scope>NUCLEOTIDE SEQUENCE [LARGE SCALE GENOMIC DNA]</scope>
    <source>
        <strain evidence="2 3">HR1</strain>
    </source>
</reference>
<evidence type="ECO:0000313" key="3">
    <source>
        <dbReference type="Proteomes" id="UP000247702"/>
    </source>
</evidence>
<sequence>MIGNKNKKNATPKQQQYSNNNRNNKGKNTSNNNNTNKQDDNEVSVAPTSGLSTRPNFSVPDINVKRELIK</sequence>
<accession>A0A2Z6RJZ3</accession>
<feature type="region of interest" description="Disordered" evidence="1">
    <location>
        <begin position="1"/>
        <end position="70"/>
    </location>
</feature>
<evidence type="ECO:0000256" key="1">
    <source>
        <dbReference type="SAM" id="MobiDB-lite"/>
    </source>
</evidence>
<organism evidence="2 3">
    <name type="scientific">Rhizophagus clarus</name>
    <dbReference type="NCBI Taxonomy" id="94130"/>
    <lineage>
        <taxon>Eukaryota</taxon>
        <taxon>Fungi</taxon>
        <taxon>Fungi incertae sedis</taxon>
        <taxon>Mucoromycota</taxon>
        <taxon>Glomeromycotina</taxon>
        <taxon>Glomeromycetes</taxon>
        <taxon>Glomerales</taxon>
        <taxon>Glomeraceae</taxon>
        <taxon>Rhizophagus</taxon>
    </lineage>
</organism>